<feature type="transmembrane region" description="Helical" evidence="6">
    <location>
        <begin position="20"/>
        <end position="41"/>
    </location>
</feature>
<evidence type="ECO:0000256" key="4">
    <source>
        <dbReference type="ARBA" id="ARBA00022989"/>
    </source>
</evidence>
<gene>
    <name evidence="7" type="ORF">WMO28_03575</name>
</gene>
<keyword evidence="3 6" id="KW-0812">Transmembrane</keyword>
<keyword evidence="8" id="KW-1185">Reference proteome</keyword>
<evidence type="ECO:0000256" key="5">
    <source>
        <dbReference type="ARBA" id="ARBA00023136"/>
    </source>
</evidence>
<evidence type="ECO:0000256" key="6">
    <source>
        <dbReference type="SAM" id="Phobius"/>
    </source>
</evidence>
<keyword evidence="4 6" id="KW-1133">Transmembrane helix</keyword>
<dbReference type="EMBL" id="JBBMEJ010000003">
    <property type="protein sequence ID" value="MEQ2370032.1"/>
    <property type="molecule type" value="Genomic_DNA"/>
</dbReference>
<evidence type="ECO:0000256" key="2">
    <source>
        <dbReference type="ARBA" id="ARBA00022475"/>
    </source>
</evidence>
<dbReference type="PANTHER" id="PTHR43823:SF3">
    <property type="entry name" value="MULTIDRUG EXPORT PROTEIN MEPA"/>
    <property type="match status" value="1"/>
</dbReference>
<reference evidence="7 8" key="1">
    <citation type="submission" date="2024-03" db="EMBL/GenBank/DDBJ databases">
        <title>Human intestinal bacterial collection.</title>
        <authorList>
            <person name="Pauvert C."/>
            <person name="Hitch T.C.A."/>
            <person name="Clavel T."/>
        </authorList>
    </citation>
    <scope>NUCLEOTIDE SEQUENCE [LARGE SCALE GENOMIC DNA]</scope>
    <source>
        <strain evidence="7 8">CLA-JM-H16</strain>
    </source>
</reference>
<dbReference type="RefSeq" id="WP_349056087.1">
    <property type="nucleotide sequence ID" value="NZ_JBBMEJ010000003.1"/>
</dbReference>
<dbReference type="Pfam" id="PF01554">
    <property type="entry name" value="MatE"/>
    <property type="match status" value="2"/>
</dbReference>
<keyword evidence="2" id="KW-1003">Cell membrane</keyword>
<dbReference type="InterPro" id="IPR002528">
    <property type="entry name" value="MATE_fam"/>
</dbReference>
<feature type="transmembrane region" description="Helical" evidence="6">
    <location>
        <begin position="90"/>
        <end position="112"/>
    </location>
</feature>
<dbReference type="Proteomes" id="UP001473063">
    <property type="component" value="Unassembled WGS sequence"/>
</dbReference>
<evidence type="ECO:0000313" key="8">
    <source>
        <dbReference type="Proteomes" id="UP001473063"/>
    </source>
</evidence>
<evidence type="ECO:0000313" key="7">
    <source>
        <dbReference type="EMBL" id="MEQ2370032.1"/>
    </source>
</evidence>
<accession>A0ABV1BDL7</accession>
<keyword evidence="5 6" id="KW-0472">Membrane</keyword>
<comment type="subcellular location">
    <subcellularLocation>
        <location evidence="1">Cell membrane</location>
        <topology evidence="1">Multi-pass membrane protein</topology>
    </subcellularLocation>
</comment>
<feature type="transmembrane region" description="Helical" evidence="6">
    <location>
        <begin position="239"/>
        <end position="260"/>
    </location>
</feature>
<feature type="transmembrane region" description="Helical" evidence="6">
    <location>
        <begin position="287"/>
        <end position="306"/>
    </location>
</feature>
<proteinExistence type="predicted"/>
<organism evidence="7 8">
    <name type="scientific">Blautia aquisgranensis</name>
    <dbReference type="NCBI Taxonomy" id="3133153"/>
    <lineage>
        <taxon>Bacteria</taxon>
        <taxon>Bacillati</taxon>
        <taxon>Bacillota</taxon>
        <taxon>Clostridia</taxon>
        <taxon>Lachnospirales</taxon>
        <taxon>Lachnospiraceae</taxon>
        <taxon>Blautia</taxon>
    </lineage>
</organism>
<sequence length="368" mass="40125">MTRYSICRGQKKEKEADKTFSMTVYMMAILALIYVLAGAFCPGKIASLLGAEGEIWQMTKTYLKVLLLFAPAFMTNDTLLCFVRNDGNPGLSMTAMLTGSFFNILLDYIFIFPMKMGIFGAVFATGLAPVISLGVLSVHWIRQKNQFHFRICTPKLSSAGGILSLGFPSMITELASGIVIIVFNMLILKLKGNIGVAAYGVVANLSLVISSVYTGIAQGMQPVLSRLYGAREKEKIRNILRYGICLTAIISVLVYVAFWIGAEPVTAIFNSEGNPVLQELAVTGMKLYFTAVFFAGCNIVLSAYFTSTEKAVPAQIISLGRGLVLIIPVSVLMASLFEMNGVWLSYPVTEGIIAVIGIYLYKKRGKIL</sequence>
<feature type="transmembrane region" description="Helical" evidence="6">
    <location>
        <begin position="194"/>
        <end position="218"/>
    </location>
</feature>
<evidence type="ECO:0000256" key="1">
    <source>
        <dbReference type="ARBA" id="ARBA00004651"/>
    </source>
</evidence>
<feature type="transmembrane region" description="Helical" evidence="6">
    <location>
        <begin position="318"/>
        <end position="337"/>
    </location>
</feature>
<comment type="caution">
    <text evidence="7">The sequence shown here is derived from an EMBL/GenBank/DDBJ whole genome shotgun (WGS) entry which is preliminary data.</text>
</comment>
<dbReference type="PANTHER" id="PTHR43823">
    <property type="entry name" value="SPORULATION PROTEIN YKVU"/>
    <property type="match status" value="1"/>
</dbReference>
<feature type="transmembrane region" description="Helical" evidence="6">
    <location>
        <begin position="118"/>
        <end position="141"/>
    </location>
</feature>
<protein>
    <submittedName>
        <fullName evidence="7">MATE family efflux transporter</fullName>
    </submittedName>
</protein>
<name>A0ABV1BDL7_9FIRM</name>
<feature type="transmembrane region" description="Helical" evidence="6">
    <location>
        <begin position="343"/>
        <end position="361"/>
    </location>
</feature>
<dbReference type="InterPro" id="IPR051327">
    <property type="entry name" value="MATE_MepA_subfamily"/>
</dbReference>
<feature type="transmembrane region" description="Helical" evidence="6">
    <location>
        <begin position="162"/>
        <end position="188"/>
    </location>
</feature>
<feature type="transmembrane region" description="Helical" evidence="6">
    <location>
        <begin position="61"/>
        <end position="83"/>
    </location>
</feature>
<evidence type="ECO:0000256" key="3">
    <source>
        <dbReference type="ARBA" id="ARBA00022692"/>
    </source>
</evidence>